<name>A0A444VJN3_9FLAO</name>
<dbReference type="InterPro" id="IPR011990">
    <property type="entry name" value="TPR-like_helical_dom_sf"/>
</dbReference>
<evidence type="ECO:0000313" key="2">
    <source>
        <dbReference type="Proteomes" id="UP000290261"/>
    </source>
</evidence>
<evidence type="ECO:0008006" key="3">
    <source>
        <dbReference type="Google" id="ProtNLM"/>
    </source>
</evidence>
<dbReference type="RefSeq" id="WP_129654582.1">
    <property type="nucleotide sequence ID" value="NZ_ML142911.1"/>
</dbReference>
<dbReference type="Proteomes" id="UP000290261">
    <property type="component" value="Unassembled WGS sequence"/>
</dbReference>
<sequence length="483" mass="53999">MKKYIITGLIGFTILASCTKDEKLSDLNNDPKNPTANVPDELFFSNAQRELVDANSSININLNIFRFLTQYVSSPIYTQQSQYNFQSRTIPGVYWRTLYRDVLTDFRAAKEELNNSASYVTSSELKVRDNRLAVLGLLEVYTIGQLVDAFGNIPYSEALDGENLTPAYDDALEIYRDLLNRIDNAISSLDTGFESFGAADLMYSGDVEKWLRFGNSLKLKLAMTLADVEPALSKSLVEEAAPNVFQSNADNGVMVYYASPPANNPLWDDLVQSGRSDYFMANTFVDALNGLNDPRRDIFFSNPIDGEYVGGEYGAGGDFDTTSHFGEAFVQPDLPGNLLDYAEVSFLLADASARGYSVGGTPEEFYNEAIRASFEYWGLTSEEANTYLSNPEVAYATAEGDFKQKIGTQMWIALFNRGQESWLQWRRFDYPILNAAPQLTLDDIPVRLTYPIDEQNRNNANREAAASAIGGDQLTTKLFWDME</sequence>
<dbReference type="AlphaFoldDB" id="A0A444VJN3"/>
<evidence type="ECO:0000313" key="1">
    <source>
        <dbReference type="EMBL" id="RYC50986.1"/>
    </source>
</evidence>
<dbReference type="SUPFAM" id="SSF48452">
    <property type="entry name" value="TPR-like"/>
    <property type="match status" value="1"/>
</dbReference>
<organism evidence="1 2">
    <name type="scientific">Flagellimonas olearia</name>
    <dbReference type="NCBI Taxonomy" id="552546"/>
    <lineage>
        <taxon>Bacteria</taxon>
        <taxon>Pseudomonadati</taxon>
        <taxon>Bacteroidota</taxon>
        <taxon>Flavobacteriia</taxon>
        <taxon>Flavobacteriales</taxon>
        <taxon>Flavobacteriaceae</taxon>
        <taxon>Flagellimonas</taxon>
    </lineage>
</organism>
<proteinExistence type="predicted"/>
<gene>
    <name evidence="1" type="ORF">DN53_15205</name>
</gene>
<reference evidence="1 2" key="1">
    <citation type="submission" date="2014-04" db="EMBL/GenBank/DDBJ databases">
        <title>Whole genome of Muricauda olearia.</title>
        <authorList>
            <person name="Zhang X.-H."/>
            <person name="Tang K."/>
        </authorList>
    </citation>
    <scope>NUCLEOTIDE SEQUENCE [LARGE SCALE GENOMIC DNA]</scope>
    <source>
        <strain evidence="1 2">Th120</strain>
    </source>
</reference>
<dbReference type="PROSITE" id="PS51257">
    <property type="entry name" value="PROKAR_LIPOPROTEIN"/>
    <property type="match status" value="1"/>
</dbReference>
<accession>A0A444VJN3</accession>
<dbReference type="InterPro" id="IPR041662">
    <property type="entry name" value="SusD-like_2"/>
</dbReference>
<dbReference type="Pfam" id="PF12771">
    <property type="entry name" value="SusD-like_2"/>
    <property type="match status" value="1"/>
</dbReference>
<comment type="caution">
    <text evidence="1">The sequence shown here is derived from an EMBL/GenBank/DDBJ whole genome shotgun (WGS) entry which is preliminary data.</text>
</comment>
<dbReference type="Gene3D" id="1.25.40.390">
    <property type="match status" value="1"/>
</dbReference>
<dbReference type="EMBL" id="JJMP01000007">
    <property type="protein sequence ID" value="RYC50986.1"/>
    <property type="molecule type" value="Genomic_DNA"/>
</dbReference>
<protein>
    <recommendedName>
        <fullName evidence="3">SusD/RagB family nutrient-binding outer membrane lipoprotein</fullName>
    </recommendedName>
</protein>
<keyword evidence="2" id="KW-1185">Reference proteome</keyword>